<gene>
    <name evidence="2" type="ORF">D7M11_31210</name>
</gene>
<sequence length="257" mass="29082">MAKQRRQMSLLQKLKKTIHSLTKPKRPTKTNKRRKVTAPRKAMNNKSVDKSELEKKLEQDLAIKLSEGMEKMKQEIALELIGKLITEKARTSTDTEGHSIDPSIKSVRKGTKHASKSRSSNKAIPNKNKPETDCTFLHILTLSNSVDKKVVVGYEILDNSSQENWGIDIHEGARLGRAKKILNTKVKSQKVGLERQYYLVHETNDLLYYSNGYEKSVLVRGKIKVVNYTSGLADAIKIAYDSGYTNNSKLPKFKDIP</sequence>
<evidence type="ECO:0000256" key="1">
    <source>
        <dbReference type="SAM" id="MobiDB-lite"/>
    </source>
</evidence>
<comment type="caution">
    <text evidence="2">The sequence shown here is derived from an EMBL/GenBank/DDBJ whole genome shotgun (WGS) entry which is preliminary data.</text>
</comment>
<keyword evidence="3" id="KW-1185">Reference proteome</keyword>
<dbReference type="AlphaFoldDB" id="A0A3B0B7S6"/>
<organism evidence="2 3">
    <name type="scientific">Paenibacillus ginsengarvi</name>
    <dbReference type="NCBI Taxonomy" id="400777"/>
    <lineage>
        <taxon>Bacteria</taxon>
        <taxon>Bacillati</taxon>
        <taxon>Bacillota</taxon>
        <taxon>Bacilli</taxon>
        <taxon>Bacillales</taxon>
        <taxon>Paenibacillaceae</taxon>
        <taxon>Paenibacillus</taxon>
    </lineage>
</organism>
<feature type="region of interest" description="Disordered" evidence="1">
    <location>
        <begin position="16"/>
        <end position="53"/>
    </location>
</feature>
<feature type="compositionally biased region" description="Basic residues" evidence="1">
    <location>
        <begin position="16"/>
        <end position="38"/>
    </location>
</feature>
<dbReference type="Proteomes" id="UP000282311">
    <property type="component" value="Unassembled WGS sequence"/>
</dbReference>
<name>A0A3B0B7S6_9BACL</name>
<evidence type="ECO:0000313" key="2">
    <source>
        <dbReference type="EMBL" id="RKN70095.1"/>
    </source>
</evidence>
<evidence type="ECO:0000313" key="3">
    <source>
        <dbReference type="Proteomes" id="UP000282311"/>
    </source>
</evidence>
<accession>A0A3B0B7S6</accession>
<feature type="region of interest" description="Disordered" evidence="1">
    <location>
        <begin position="91"/>
        <end position="128"/>
    </location>
</feature>
<feature type="compositionally biased region" description="Basic residues" evidence="1">
    <location>
        <begin position="106"/>
        <end position="116"/>
    </location>
</feature>
<dbReference type="EMBL" id="RBAH01000033">
    <property type="protein sequence ID" value="RKN70095.1"/>
    <property type="molecule type" value="Genomic_DNA"/>
</dbReference>
<protein>
    <submittedName>
        <fullName evidence="2">Uncharacterized protein</fullName>
    </submittedName>
</protein>
<reference evidence="2 3" key="1">
    <citation type="journal article" date="2007" name="Int. J. Syst. Evol. Microbiol.">
        <title>Paenibacillus ginsengarvi sp. nov., isolated from soil from ginseng cultivation.</title>
        <authorList>
            <person name="Yoon M.H."/>
            <person name="Ten L.N."/>
            <person name="Im W.T."/>
        </authorList>
    </citation>
    <scope>NUCLEOTIDE SEQUENCE [LARGE SCALE GENOMIC DNA]</scope>
    <source>
        <strain evidence="2 3">KCTC 13059</strain>
    </source>
</reference>
<dbReference type="OrthoDB" id="2616210at2"/>
<dbReference type="RefSeq" id="WP_120751202.1">
    <property type="nucleotide sequence ID" value="NZ_RBAH01000033.1"/>
</dbReference>
<proteinExistence type="predicted"/>